<keyword evidence="5" id="KW-0520">NAD</keyword>
<reference evidence="7" key="1">
    <citation type="submission" date="2021-06" db="EMBL/GenBank/DDBJ databases">
        <authorList>
            <person name="Kallberg Y."/>
            <person name="Tangrot J."/>
            <person name="Rosling A."/>
        </authorList>
    </citation>
    <scope>NUCLEOTIDE SEQUENCE</scope>
    <source>
        <strain evidence="7">FL130A</strain>
    </source>
</reference>
<evidence type="ECO:0000256" key="4">
    <source>
        <dbReference type="ARBA" id="ARBA00022857"/>
    </source>
</evidence>
<dbReference type="InterPro" id="IPR017437">
    <property type="entry name" value="ATP-NAD_kinase_PpnK-typ_C"/>
</dbReference>
<dbReference type="SUPFAM" id="SSF111331">
    <property type="entry name" value="NAD kinase/diacylglycerol kinase-like"/>
    <property type="match status" value="1"/>
</dbReference>
<gene>
    <name evidence="7" type="ORF">ALEPTO_LOCUS11812</name>
</gene>
<feature type="non-terminal residue" evidence="7">
    <location>
        <position position="1"/>
    </location>
</feature>
<evidence type="ECO:0000256" key="5">
    <source>
        <dbReference type="ARBA" id="ARBA00023027"/>
    </source>
</evidence>
<evidence type="ECO:0000313" key="7">
    <source>
        <dbReference type="EMBL" id="CAG8708032.1"/>
    </source>
</evidence>
<feature type="compositionally biased region" description="Basic and acidic residues" evidence="6">
    <location>
        <begin position="424"/>
        <end position="445"/>
    </location>
</feature>
<evidence type="ECO:0000256" key="1">
    <source>
        <dbReference type="ARBA" id="ARBA00010995"/>
    </source>
</evidence>
<evidence type="ECO:0000256" key="2">
    <source>
        <dbReference type="ARBA" id="ARBA00022679"/>
    </source>
</evidence>
<dbReference type="FunFam" id="2.60.200.30:FF:000004">
    <property type="entry name" value="NAD kinase 2, chloroplastic"/>
    <property type="match status" value="1"/>
</dbReference>
<dbReference type="Pfam" id="PF01513">
    <property type="entry name" value="NAD_kinase"/>
    <property type="match status" value="1"/>
</dbReference>
<dbReference type="FunFam" id="3.40.50.10330:FF:000025">
    <property type="entry name" value="NAD+ kinase Utr1"/>
    <property type="match status" value="1"/>
</dbReference>
<dbReference type="Pfam" id="PF20143">
    <property type="entry name" value="NAD_kinase_C"/>
    <property type="match status" value="1"/>
</dbReference>
<name>A0A9N9HVS2_9GLOM</name>
<keyword evidence="3" id="KW-0418">Kinase</keyword>
<dbReference type="HAMAP" id="MF_00361">
    <property type="entry name" value="NAD_kinase"/>
    <property type="match status" value="1"/>
</dbReference>
<keyword evidence="8" id="KW-1185">Reference proteome</keyword>
<dbReference type="AlphaFoldDB" id="A0A9N9HVS2"/>
<sequence length="474" mass="53629">RARIRTVMKTVMIVTKPSDVRLIKLTRELVKYLITTPRYGKDHGVVIYVDENLKNEKRFKYEELLKSSPLIEDNLKFWTRELCANQSEIFNFVLTLGGDGTVLYTSWLFQKVVPPVMSYRLGSLGFLTNFDYQHYHEHLTNAMEKGIRVNLRMRFTCTVYRRIVTSDNKMMAKRCGETGEIMMENIMNGNGSWDAVESKAPIDSIAEHHCALDKNLPCFVTQPVETFEVLNDLVVDRGVEPYMSLLELFADDEHLTTVQADGLVVATPTGSTAYSVSAGGSLVHPEISALLLTPICPHTLSFRPMLLPDSTELRICVPFNSRSTAWASFDGRGRLELKRGDHIKVTPSKFPFPSVCLDNQSRDWFTSLTRCLRWNERERQKGFVVVEDHVTDNETDHDDKGEENDAGPYKIHNTSNSQSDDDDTSTKVEEESEQGEKNEDLHCSSEETGSGSSGGEHEEGDEPGKWRVVTRGKS</sequence>
<dbReference type="OrthoDB" id="24581at2759"/>
<feature type="region of interest" description="Disordered" evidence="6">
    <location>
        <begin position="385"/>
        <end position="474"/>
    </location>
</feature>
<proteinExistence type="inferred from homology"/>
<dbReference type="EMBL" id="CAJVPS010021570">
    <property type="protein sequence ID" value="CAG8708032.1"/>
    <property type="molecule type" value="Genomic_DNA"/>
</dbReference>
<accession>A0A9N9HVS2</accession>
<dbReference type="GO" id="GO:0006741">
    <property type="term" value="P:NADP+ biosynthetic process"/>
    <property type="evidence" value="ECO:0007669"/>
    <property type="project" value="InterPro"/>
</dbReference>
<evidence type="ECO:0000256" key="3">
    <source>
        <dbReference type="ARBA" id="ARBA00022777"/>
    </source>
</evidence>
<dbReference type="Proteomes" id="UP000789508">
    <property type="component" value="Unassembled WGS sequence"/>
</dbReference>
<protein>
    <submittedName>
        <fullName evidence="7">10668_t:CDS:1</fullName>
    </submittedName>
</protein>
<dbReference type="InterPro" id="IPR016064">
    <property type="entry name" value="NAD/diacylglycerol_kinase_sf"/>
</dbReference>
<dbReference type="InterPro" id="IPR017438">
    <property type="entry name" value="ATP-NAD_kinase_N"/>
</dbReference>
<dbReference type="Gene3D" id="2.60.200.30">
    <property type="entry name" value="Probable inorganic polyphosphate/atp-NAD kinase, domain 2"/>
    <property type="match status" value="1"/>
</dbReference>
<keyword evidence="4" id="KW-0521">NADP</keyword>
<dbReference type="PANTHER" id="PTHR20275:SF0">
    <property type="entry name" value="NAD KINASE"/>
    <property type="match status" value="1"/>
</dbReference>
<dbReference type="GO" id="GO:0019674">
    <property type="term" value="P:NAD+ metabolic process"/>
    <property type="evidence" value="ECO:0007669"/>
    <property type="project" value="InterPro"/>
</dbReference>
<keyword evidence="2" id="KW-0808">Transferase</keyword>
<dbReference type="GO" id="GO:0003951">
    <property type="term" value="F:NAD+ kinase activity"/>
    <property type="evidence" value="ECO:0007669"/>
    <property type="project" value="InterPro"/>
</dbReference>
<evidence type="ECO:0000313" key="8">
    <source>
        <dbReference type="Proteomes" id="UP000789508"/>
    </source>
</evidence>
<feature type="non-terminal residue" evidence="7">
    <location>
        <position position="474"/>
    </location>
</feature>
<dbReference type="PANTHER" id="PTHR20275">
    <property type="entry name" value="NAD KINASE"/>
    <property type="match status" value="1"/>
</dbReference>
<feature type="compositionally biased region" description="Basic and acidic residues" evidence="6">
    <location>
        <begin position="385"/>
        <end position="400"/>
    </location>
</feature>
<comment type="caution">
    <text evidence="7">The sequence shown here is derived from an EMBL/GenBank/DDBJ whole genome shotgun (WGS) entry which is preliminary data.</text>
</comment>
<dbReference type="InterPro" id="IPR002504">
    <property type="entry name" value="NADK"/>
</dbReference>
<organism evidence="7 8">
    <name type="scientific">Ambispora leptoticha</name>
    <dbReference type="NCBI Taxonomy" id="144679"/>
    <lineage>
        <taxon>Eukaryota</taxon>
        <taxon>Fungi</taxon>
        <taxon>Fungi incertae sedis</taxon>
        <taxon>Mucoromycota</taxon>
        <taxon>Glomeromycotina</taxon>
        <taxon>Glomeromycetes</taxon>
        <taxon>Archaeosporales</taxon>
        <taxon>Ambisporaceae</taxon>
        <taxon>Ambispora</taxon>
    </lineage>
</organism>
<comment type="similarity">
    <text evidence="1">Belongs to the NAD kinase family.</text>
</comment>
<evidence type="ECO:0000256" key="6">
    <source>
        <dbReference type="SAM" id="MobiDB-lite"/>
    </source>
</evidence>
<dbReference type="Gene3D" id="3.40.50.10330">
    <property type="entry name" value="Probable inorganic polyphosphate/atp-NAD kinase, domain 1"/>
    <property type="match status" value="1"/>
</dbReference>